<comment type="caution">
    <text evidence="1">The sequence shown here is derived from an EMBL/GenBank/DDBJ whole genome shotgun (WGS) entry which is preliminary data.</text>
</comment>
<dbReference type="Proteomes" id="UP001165101">
    <property type="component" value="Unassembled WGS sequence"/>
</dbReference>
<evidence type="ECO:0000313" key="2">
    <source>
        <dbReference type="Proteomes" id="UP001165101"/>
    </source>
</evidence>
<organism evidence="1 2">
    <name type="scientific">Candida boidinii</name>
    <name type="common">Yeast</name>
    <dbReference type="NCBI Taxonomy" id="5477"/>
    <lineage>
        <taxon>Eukaryota</taxon>
        <taxon>Fungi</taxon>
        <taxon>Dikarya</taxon>
        <taxon>Ascomycota</taxon>
        <taxon>Saccharomycotina</taxon>
        <taxon>Pichiomycetes</taxon>
        <taxon>Pichiales</taxon>
        <taxon>Pichiaceae</taxon>
        <taxon>Ogataea</taxon>
        <taxon>Ogataea/Candida clade</taxon>
    </lineage>
</organism>
<keyword evidence="2" id="KW-1185">Reference proteome</keyword>
<protein>
    <submittedName>
        <fullName evidence="1">Unnamed protein product</fullName>
    </submittedName>
</protein>
<evidence type="ECO:0000313" key="1">
    <source>
        <dbReference type="EMBL" id="GME98055.1"/>
    </source>
</evidence>
<name>A0ACB5TZR5_CANBO</name>
<accession>A0ACB5TZR5</accession>
<gene>
    <name evidence="1" type="ORF">Cboi01_000481900</name>
</gene>
<dbReference type="EMBL" id="BSXV01003308">
    <property type="protein sequence ID" value="GME98055.1"/>
    <property type="molecule type" value="Genomic_DNA"/>
</dbReference>
<sequence length="128" mass="13958">MINQEKEDTCKANQNSLLSHLEPTKEPVKPVVSPVTPYQPEAMSISQSASLSVCADCYLSLWNALAHPQQWLRESDPATCYGGLVEWASMVTWSRLPTAPWHMALCPAAEPASGLTGTWFAAQARGTL</sequence>
<reference evidence="1" key="1">
    <citation type="submission" date="2023-04" db="EMBL/GenBank/DDBJ databases">
        <title>Candida boidinii NBRC 1967.</title>
        <authorList>
            <person name="Ichikawa N."/>
            <person name="Sato H."/>
            <person name="Tonouchi N."/>
        </authorList>
    </citation>
    <scope>NUCLEOTIDE SEQUENCE</scope>
    <source>
        <strain evidence="1">NBRC 1967</strain>
    </source>
</reference>
<proteinExistence type="predicted"/>